<protein>
    <submittedName>
        <fullName evidence="1">Uncharacterized protein</fullName>
    </submittedName>
</protein>
<reference evidence="2" key="1">
    <citation type="submission" date="2017-08" db="EMBL/GenBank/DDBJ databases">
        <authorList>
            <person name="Varghese N."/>
            <person name="Submissions S."/>
        </authorList>
    </citation>
    <scope>NUCLEOTIDE SEQUENCE [LARGE SCALE GENOMIC DNA]</scope>
    <source>
        <strain evidence="2">JA276</strain>
    </source>
</reference>
<organism evidence="1 2">
    <name type="scientific">Rhodobacter maris</name>
    <dbReference type="NCBI Taxonomy" id="446682"/>
    <lineage>
        <taxon>Bacteria</taxon>
        <taxon>Pseudomonadati</taxon>
        <taxon>Pseudomonadota</taxon>
        <taxon>Alphaproteobacteria</taxon>
        <taxon>Rhodobacterales</taxon>
        <taxon>Rhodobacter group</taxon>
        <taxon>Rhodobacter</taxon>
    </lineage>
</organism>
<dbReference type="Proteomes" id="UP000219111">
    <property type="component" value="Unassembled WGS sequence"/>
</dbReference>
<keyword evidence="2" id="KW-1185">Reference proteome</keyword>
<dbReference type="AlphaFoldDB" id="A0A285SNE3"/>
<proteinExistence type="predicted"/>
<evidence type="ECO:0000313" key="1">
    <source>
        <dbReference type="EMBL" id="SOC09605.1"/>
    </source>
</evidence>
<gene>
    <name evidence="1" type="ORF">SAMN05877831_107159</name>
</gene>
<accession>A0A285SNE3</accession>
<dbReference type="RefSeq" id="WP_097070289.1">
    <property type="nucleotide sequence ID" value="NZ_OBMT01000007.1"/>
</dbReference>
<dbReference type="EMBL" id="OBMT01000007">
    <property type="protein sequence ID" value="SOC09605.1"/>
    <property type="molecule type" value="Genomic_DNA"/>
</dbReference>
<sequence length="117" mass="12217">MSLDASVITVDSGANANGSWHMRDDGTMTCTSVVSITTLGTAFADIITLPFPKEFKSGSTPAVSWALAVGTGETGIDAGANAIAFCAHENDLAELAEAEIERFHRGKGHSAWRCETA</sequence>
<name>A0A285SNE3_9RHOB</name>
<evidence type="ECO:0000313" key="2">
    <source>
        <dbReference type="Proteomes" id="UP000219111"/>
    </source>
</evidence>